<protein>
    <submittedName>
        <fullName evidence="1">Uncharacterized protein</fullName>
    </submittedName>
</protein>
<accession>A0A8J3C1X9</accession>
<dbReference type="Proteomes" id="UP000656042">
    <property type="component" value="Unassembled WGS sequence"/>
</dbReference>
<sequence length="383" mass="41512">MTVNPLIAGRVEDSDGPWAGVWIAEDIELITQGVRTHSWVDGSLGVVGAGLDGLALVSDPVGVLLQYGIAWLIEHVKPLSETLDRLAGDPGQIAAHAQTWRNAAEALRLESDELVKAIRLDLTEWSGAAATAYRHWASEREQSLAALAQASETMALITEGAGALIGTVRMMVRDAVATAVSRLIVYAGELLATVGLAAPLVAEQVATLCASWAAKIARWLRGLIGSLRRLMGEGDKLAALVQRLRESLSRGGKDPMLMREGDGIARNGNKILMSEANVTAVAHKYGIDLADVTIVIDKARSGGGPGRELYGITTPDGRVTLTRDAFVNEEQLARTLAHERFHVEEIRSGMVVPRNPVKLAQWEQRAHAYERKWWQEHQHLMDG</sequence>
<name>A0A8J3C1X9_9ACTN</name>
<dbReference type="InterPro" id="IPR036689">
    <property type="entry name" value="ESAT-6-like_sf"/>
</dbReference>
<proteinExistence type="predicted"/>
<comment type="caution">
    <text evidence="1">The sequence shown here is derived from an EMBL/GenBank/DDBJ whole genome shotgun (WGS) entry which is preliminary data.</text>
</comment>
<reference evidence="1" key="2">
    <citation type="submission" date="2020-09" db="EMBL/GenBank/DDBJ databases">
        <authorList>
            <person name="Sun Q."/>
            <person name="Zhou Y."/>
        </authorList>
    </citation>
    <scope>NUCLEOTIDE SEQUENCE</scope>
    <source>
        <strain evidence="1">CGMCC 4.7299</strain>
    </source>
</reference>
<evidence type="ECO:0000313" key="1">
    <source>
        <dbReference type="EMBL" id="GGK97904.1"/>
    </source>
</evidence>
<gene>
    <name evidence="1" type="ORF">GCM10012284_35170</name>
</gene>
<organism evidence="1 2">
    <name type="scientific">Mangrovihabitans endophyticus</name>
    <dbReference type="NCBI Taxonomy" id="1751298"/>
    <lineage>
        <taxon>Bacteria</taxon>
        <taxon>Bacillati</taxon>
        <taxon>Actinomycetota</taxon>
        <taxon>Actinomycetes</taxon>
        <taxon>Micromonosporales</taxon>
        <taxon>Micromonosporaceae</taxon>
        <taxon>Mangrovihabitans</taxon>
    </lineage>
</organism>
<keyword evidence="2" id="KW-1185">Reference proteome</keyword>
<dbReference type="SUPFAM" id="SSF140453">
    <property type="entry name" value="EsxAB dimer-like"/>
    <property type="match status" value="1"/>
</dbReference>
<evidence type="ECO:0000313" key="2">
    <source>
        <dbReference type="Proteomes" id="UP000656042"/>
    </source>
</evidence>
<dbReference type="EMBL" id="BMMX01000015">
    <property type="protein sequence ID" value="GGK97904.1"/>
    <property type="molecule type" value="Genomic_DNA"/>
</dbReference>
<reference evidence="1" key="1">
    <citation type="journal article" date="2014" name="Int. J. Syst. Evol. Microbiol.">
        <title>Complete genome sequence of Corynebacterium casei LMG S-19264T (=DSM 44701T), isolated from a smear-ripened cheese.</title>
        <authorList>
            <consortium name="US DOE Joint Genome Institute (JGI-PGF)"/>
            <person name="Walter F."/>
            <person name="Albersmeier A."/>
            <person name="Kalinowski J."/>
            <person name="Ruckert C."/>
        </authorList>
    </citation>
    <scope>NUCLEOTIDE SEQUENCE</scope>
    <source>
        <strain evidence="1">CGMCC 4.7299</strain>
    </source>
</reference>
<dbReference type="AlphaFoldDB" id="A0A8J3C1X9"/>